<name>A0ABT9AUN2_9GAMM</name>
<organism evidence="1 2">
    <name type="scientific">Providencia huashanensis</name>
    <dbReference type="NCBI Taxonomy" id="3037798"/>
    <lineage>
        <taxon>Bacteria</taxon>
        <taxon>Pseudomonadati</taxon>
        <taxon>Pseudomonadota</taxon>
        <taxon>Gammaproteobacteria</taxon>
        <taxon>Enterobacterales</taxon>
        <taxon>Morganellaceae</taxon>
        <taxon>Providencia</taxon>
    </lineage>
</organism>
<sequence length="145" mass="16093">MNFGTREYLINYLMSNFKEGQMIAIDTLTLENVADVASDLSLERALTPAEQVQVLNAVVSDYDVNTGAGFDHIRKEIAALGIAQQDGDKWKRGCANFTAHCQMAKCKKRNWRGKLPMLLPAELESVTGMRTRGALQNLRRCAVSS</sequence>
<reference evidence="1" key="2">
    <citation type="journal article" date="2024" name="Int. J. Antimicrob. Agents">
        <title>Identification of a novel Providencia species showing multi-drug-resistant in three patients with hospital-acquired infection.</title>
        <authorList>
            <person name="Yang W."/>
            <person name="Chen J."/>
            <person name="Yang F."/>
            <person name="Ji P."/>
            <person name="Shen S."/>
            <person name="Yin D."/>
            <person name="Hu F."/>
        </authorList>
    </citation>
    <scope>NUCLEOTIDE SEQUENCE</scope>
    <source>
        <strain evidence="1">CRE-138-0111</strain>
    </source>
</reference>
<keyword evidence="2" id="KW-1185">Reference proteome</keyword>
<accession>A0ABT9AUN2</accession>
<dbReference type="EMBL" id="JAUQTG010000012">
    <property type="protein sequence ID" value="MDO7858237.1"/>
    <property type="molecule type" value="Genomic_DNA"/>
</dbReference>
<proteinExistence type="predicted"/>
<gene>
    <name evidence="1" type="ORF">Q5E86_18215</name>
</gene>
<reference evidence="1" key="1">
    <citation type="submission" date="2023-07" db="EMBL/GenBank/DDBJ databases">
        <authorList>
            <person name="Yang W."/>
            <person name="Chen J."/>
            <person name="Ji P."/>
            <person name="Hu F."/>
        </authorList>
    </citation>
    <scope>NUCLEOTIDE SEQUENCE</scope>
    <source>
        <strain evidence="1">CRE-138-0111</strain>
    </source>
</reference>
<protein>
    <submittedName>
        <fullName evidence="1">Uncharacterized protein</fullName>
    </submittedName>
</protein>
<evidence type="ECO:0000313" key="2">
    <source>
        <dbReference type="Proteomes" id="UP001176478"/>
    </source>
</evidence>
<dbReference type="Proteomes" id="UP001176478">
    <property type="component" value="Unassembled WGS sequence"/>
</dbReference>
<comment type="caution">
    <text evidence="1">The sequence shown here is derived from an EMBL/GenBank/DDBJ whole genome shotgun (WGS) entry which is preliminary data.</text>
</comment>
<evidence type="ECO:0000313" key="1">
    <source>
        <dbReference type="EMBL" id="MDO7858237.1"/>
    </source>
</evidence>